<reference evidence="3" key="5">
    <citation type="submission" date="2021-07" db="EMBL/GenBank/DDBJ databases">
        <authorList>
            <person name="Wevar Oller A.L."/>
            <person name="Talano M.A."/>
            <person name="Torres Tejerizo G.A."/>
            <person name="Agostini E."/>
        </authorList>
    </citation>
    <scope>NUCLEOTIDE SEQUENCE</scope>
    <source>
        <strain evidence="3">AW4</strain>
    </source>
</reference>
<dbReference type="Proteomes" id="UP001621534">
    <property type="component" value="Unassembled WGS sequence"/>
</dbReference>
<dbReference type="AlphaFoldDB" id="A0A923G4A1"/>
<name>A0A923G4A1_9PSED</name>
<dbReference type="Proteomes" id="UP000599879">
    <property type="component" value="Unassembled WGS sequence"/>
</dbReference>
<dbReference type="EMBL" id="JABWRE010000032">
    <property type="protein sequence ID" value="MBC3443878.1"/>
    <property type="molecule type" value="Genomic_DNA"/>
</dbReference>
<reference evidence="2" key="4">
    <citation type="submission" date="2021-06" db="EMBL/GenBank/DDBJ databases">
        <title>Updating the genus Pseudomonas: Description of 43 new species and partition of the Pseudomonas putida group.</title>
        <authorList>
            <person name="Girard L."/>
            <person name="Lood C."/>
            <person name="Vandamme P."/>
            <person name="Rokni-Zadeh H."/>
            <person name="Van Noort V."/>
            <person name="Hofte M."/>
            <person name="Lavigne R."/>
            <person name="De Mot R."/>
        </authorList>
    </citation>
    <scope>NUCLEOTIDE SEQUENCE</scope>
    <source>
        <strain evidence="2">SWRI10</strain>
    </source>
</reference>
<evidence type="ECO:0000313" key="1">
    <source>
        <dbReference type="EMBL" id="MBC3443878.1"/>
    </source>
</evidence>
<evidence type="ECO:0000313" key="4">
    <source>
        <dbReference type="Proteomes" id="UP001621534"/>
    </source>
</evidence>
<reference evidence="1" key="2">
    <citation type="journal article" date="2020" name="Microorganisms">
        <title>Reliable Identification of Environmental Pseudomonas Isolates Using the rpoD Gene.</title>
        <authorList>
            <consortium name="The Broad Institute Genome Sequencing Platform"/>
            <person name="Girard L."/>
            <person name="Lood C."/>
            <person name="Rokni-Zadeh H."/>
            <person name="van Noort V."/>
            <person name="Lavigne R."/>
            <person name="De Mot R."/>
        </authorList>
    </citation>
    <scope>NUCLEOTIDE SEQUENCE</scope>
    <source>
        <strain evidence="1">SWRI10</strain>
    </source>
</reference>
<dbReference type="RefSeq" id="WP_186557518.1">
    <property type="nucleotide sequence ID" value="NZ_JABWRE020000001.1"/>
</dbReference>
<evidence type="ECO:0000313" key="2">
    <source>
        <dbReference type="EMBL" id="MBV4539252.1"/>
    </source>
</evidence>
<sequence>MITPQLNKTGRIIADNDKDYYIRIICDKENTGGYLILTSSNLDLSSGFDNWVETEETLQKYIEESKWEIDWTVE</sequence>
<reference evidence="1" key="3">
    <citation type="submission" date="2020-07" db="EMBL/GenBank/DDBJ databases">
        <authorList>
            <person name="Lood C."/>
            <person name="Girard L."/>
        </authorList>
    </citation>
    <scope>NUCLEOTIDE SEQUENCE</scope>
    <source>
        <strain evidence="1">SWRI10</strain>
    </source>
</reference>
<proteinExistence type="predicted"/>
<evidence type="ECO:0000313" key="3">
    <source>
        <dbReference type="EMBL" id="MFK5736699.1"/>
    </source>
</evidence>
<organism evidence="1">
    <name type="scientific">Pseudomonas urmiensis</name>
    <dbReference type="NCBI Taxonomy" id="2745493"/>
    <lineage>
        <taxon>Bacteria</taxon>
        <taxon>Pseudomonadati</taxon>
        <taxon>Pseudomonadota</taxon>
        <taxon>Gammaproteobacteria</taxon>
        <taxon>Pseudomonadales</taxon>
        <taxon>Pseudomonadaceae</taxon>
        <taxon>Pseudomonas</taxon>
    </lineage>
</organism>
<protein>
    <submittedName>
        <fullName evidence="1">Uncharacterized protein</fullName>
    </submittedName>
</protein>
<accession>A0A923G4A1</accession>
<dbReference type="EMBL" id="JABWRE020000001">
    <property type="protein sequence ID" value="MBV4539252.1"/>
    <property type="molecule type" value="Genomic_DNA"/>
</dbReference>
<dbReference type="EMBL" id="JAHWXS010000035">
    <property type="protein sequence ID" value="MFK5736699.1"/>
    <property type="molecule type" value="Genomic_DNA"/>
</dbReference>
<keyword evidence="4" id="KW-1185">Reference proteome</keyword>
<reference evidence="3 4" key="1">
    <citation type="journal article" date="2012" name="Plant Soil">
        <title>Screening of plant growth-promoting traits in arsenic-resistant bacteria isolated from the rhizosphere of soybean plants from Argentinean agricultural soil.</title>
        <authorList>
            <person name="Wevar Oller A.L."/>
            <person name="Talano M.A."/>
            <person name="Agostini E."/>
        </authorList>
    </citation>
    <scope>NUCLEOTIDE SEQUENCE [LARGE SCALE GENOMIC DNA]</scope>
    <source>
        <strain evidence="3 4">AW4</strain>
    </source>
</reference>
<gene>
    <name evidence="2" type="ORF">HU737_025155</name>
    <name evidence="1" type="ORF">HU737_24575</name>
    <name evidence="3" type="ORF">KW869_24460</name>
</gene>
<comment type="caution">
    <text evidence="1">The sequence shown here is derived from an EMBL/GenBank/DDBJ whole genome shotgun (WGS) entry which is preliminary data.</text>
</comment>